<evidence type="ECO:0000256" key="1">
    <source>
        <dbReference type="SAM" id="MobiDB-lite"/>
    </source>
</evidence>
<comment type="caution">
    <text evidence="2">The sequence shown here is derived from an EMBL/GenBank/DDBJ whole genome shotgun (WGS) entry which is preliminary data.</text>
</comment>
<dbReference type="EMBL" id="MU865328">
    <property type="protein sequence ID" value="KAK4227686.1"/>
    <property type="molecule type" value="Genomic_DNA"/>
</dbReference>
<feature type="region of interest" description="Disordered" evidence="1">
    <location>
        <begin position="120"/>
        <end position="148"/>
    </location>
</feature>
<feature type="compositionally biased region" description="Polar residues" evidence="1">
    <location>
        <begin position="120"/>
        <end position="131"/>
    </location>
</feature>
<accession>A0AAN7GV59</accession>
<dbReference type="AlphaFoldDB" id="A0AAN7GV59"/>
<protein>
    <submittedName>
        <fullName evidence="2">Uncharacterized protein</fullName>
    </submittedName>
</protein>
<proteinExistence type="predicted"/>
<evidence type="ECO:0000313" key="3">
    <source>
        <dbReference type="Proteomes" id="UP001301958"/>
    </source>
</evidence>
<gene>
    <name evidence="2" type="ORF">QBC38DRAFT_443472</name>
</gene>
<dbReference type="Proteomes" id="UP001301958">
    <property type="component" value="Unassembled WGS sequence"/>
</dbReference>
<organism evidence="2 3">
    <name type="scientific">Podospora fimiseda</name>
    <dbReference type="NCBI Taxonomy" id="252190"/>
    <lineage>
        <taxon>Eukaryota</taxon>
        <taxon>Fungi</taxon>
        <taxon>Dikarya</taxon>
        <taxon>Ascomycota</taxon>
        <taxon>Pezizomycotina</taxon>
        <taxon>Sordariomycetes</taxon>
        <taxon>Sordariomycetidae</taxon>
        <taxon>Sordariales</taxon>
        <taxon>Podosporaceae</taxon>
        <taxon>Podospora</taxon>
    </lineage>
</organism>
<reference evidence="2" key="2">
    <citation type="submission" date="2023-05" db="EMBL/GenBank/DDBJ databases">
        <authorList>
            <consortium name="Lawrence Berkeley National Laboratory"/>
            <person name="Steindorff A."/>
            <person name="Hensen N."/>
            <person name="Bonometti L."/>
            <person name="Westerberg I."/>
            <person name="Brannstrom I.O."/>
            <person name="Guillou S."/>
            <person name="Cros-Aarteil S."/>
            <person name="Calhoun S."/>
            <person name="Haridas S."/>
            <person name="Kuo A."/>
            <person name="Mondo S."/>
            <person name="Pangilinan J."/>
            <person name="Riley R."/>
            <person name="Labutti K."/>
            <person name="Andreopoulos B."/>
            <person name="Lipzen A."/>
            <person name="Chen C."/>
            <person name="Yanf M."/>
            <person name="Daum C."/>
            <person name="Ng V."/>
            <person name="Clum A."/>
            <person name="Ohm R."/>
            <person name="Martin F."/>
            <person name="Silar P."/>
            <person name="Natvig D."/>
            <person name="Lalanne C."/>
            <person name="Gautier V."/>
            <person name="Ament-Velasquez S.L."/>
            <person name="Kruys A."/>
            <person name="Hutchinson M.I."/>
            <person name="Powell A.J."/>
            <person name="Barry K."/>
            <person name="Miller A.N."/>
            <person name="Grigoriev I.V."/>
            <person name="Debuchy R."/>
            <person name="Gladieux P."/>
            <person name="Thoren M.H."/>
            <person name="Johannesson H."/>
        </authorList>
    </citation>
    <scope>NUCLEOTIDE SEQUENCE</scope>
    <source>
        <strain evidence="2">CBS 990.96</strain>
    </source>
</reference>
<sequence length="285" mass="32294">MAIKDRLNWTLVLLLDDCTGRIGRNIVTSLRVSAAERWVAEILVATHRPLSQLVELRSIYTLNLIDQTAETANKTTSIGVDPQSRQIHPNLDVGRLASIRFSVQPRIFLPHRSVVTDLTFTQDRPTGNSGKYHSHVSQEDLSSPAPTRSDMMSFGIRPDFLDLTHPGTKSDIRLPSRITNYCWYNRLQDLVFVTIREESLDTVKHDAQDGEVSLCVSDMNPRSQRPKILAEGLHAIQTRLKCLGIDAVWEGHMFETMTDKSGRPIWATYYHIWTGPRILQLLPQG</sequence>
<keyword evidence="3" id="KW-1185">Reference proteome</keyword>
<name>A0AAN7GV59_9PEZI</name>
<reference evidence="2" key="1">
    <citation type="journal article" date="2023" name="Mol. Phylogenet. Evol.">
        <title>Genome-scale phylogeny and comparative genomics of the fungal order Sordariales.</title>
        <authorList>
            <person name="Hensen N."/>
            <person name="Bonometti L."/>
            <person name="Westerberg I."/>
            <person name="Brannstrom I.O."/>
            <person name="Guillou S."/>
            <person name="Cros-Aarteil S."/>
            <person name="Calhoun S."/>
            <person name="Haridas S."/>
            <person name="Kuo A."/>
            <person name="Mondo S."/>
            <person name="Pangilinan J."/>
            <person name="Riley R."/>
            <person name="LaButti K."/>
            <person name="Andreopoulos B."/>
            <person name="Lipzen A."/>
            <person name="Chen C."/>
            <person name="Yan M."/>
            <person name="Daum C."/>
            <person name="Ng V."/>
            <person name="Clum A."/>
            <person name="Steindorff A."/>
            <person name="Ohm R.A."/>
            <person name="Martin F."/>
            <person name="Silar P."/>
            <person name="Natvig D.O."/>
            <person name="Lalanne C."/>
            <person name="Gautier V."/>
            <person name="Ament-Velasquez S.L."/>
            <person name="Kruys A."/>
            <person name="Hutchinson M.I."/>
            <person name="Powell A.J."/>
            <person name="Barry K."/>
            <person name="Miller A.N."/>
            <person name="Grigoriev I.V."/>
            <person name="Debuchy R."/>
            <person name="Gladieux P."/>
            <person name="Hiltunen Thoren M."/>
            <person name="Johannesson H."/>
        </authorList>
    </citation>
    <scope>NUCLEOTIDE SEQUENCE</scope>
    <source>
        <strain evidence="2">CBS 990.96</strain>
    </source>
</reference>
<evidence type="ECO:0000313" key="2">
    <source>
        <dbReference type="EMBL" id="KAK4227686.1"/>
    </source>
</evidence>